<sequence>MQSDIVIVGGGAGGLELACKLGRKLGPDKVTLVDSRLYHVWKPSLHEVAAGTLDIHQEGLSYQMLAHDRGFSFVYGAMTALDAAARHITIAPVTAPGDGEEVLPERTLGYRSLVIAVGSTSNYFGVPGAQEHTISLNATEDAERFRLRLLRLLAQAEQQKEDGATESGLDIVIIGGGATGVELAAELREASGAYAAYGFRRLHVQRDVRITLLEGASRILAPLPERVSTAAARLLDQRAIRVVPDCRVSRIDKKQVSDNQGNVYPADLCVWAAGIRAPEFLGSLGLPLAKGGQIEVDAHLRVPGVEGVYALGDCAACTDGNGTHVPPRAQAAHQQADYLVKEFVGEAAGRPPQKDPYVYRDYGSLVSIGRETTVGNLMGSLRGASLFVEGFMARIMYMSLHLMHHQAVLGALRTGLMVMGRFLIRRTTPLVKLH</sequence>
<organism evidence="7 8">
    <name type="scientific">Telluria antibiotica</name>
    <dbReference type="NCBI Taxonomy" id="2717319"/>
    <lineage>
        <taxon>Bacteria</taxon>
        <taxon>Pseudomonadati</taxon>
        <taxon>Pseudomonadota</taxon>
        <taxon>Betaproteobacteria</taxon>
        <taxon>Burkholderiales</taxon>
        <taxon>Oxalobacteraceae</taxon>
        <taxon>Telluria group</taxon>
        <taxon>Telluria</taxon>
    </lineage>
</organism>
<evidence type="ECO:0000259" key="6">
    <source>
        <dbReference type="Pfam" id="PF07992"/>
    </source>
</evidence>
<evidence type="ECO:0000256" key="2">
    <source>
        <dbReference type="ARBA" id="ARBA00005272"/>
    </source>
</evidence>
<feature type="domain" description="FAD/NAD(P)-binding" evidence="6">
    <location>
        <begin position="4"/>
        <end position="336"/>
    </location>
</feature>
<dbReference type="PRINTS" id="PR00411">
    <property type="entry name" value="PNDRDTASEI"/>
</dbReference>
<dbReference type="SUPFAM" id="SSF51905">
    <property type="entry name" value="FAD/NAD(P)-binding domain"/>
    <property type="match status" value="1"/>
</dbReference>
<dbReference type="InterPro" id="IPR051169">
    <property type="entry name" value="NADH-Q_oxidoreductase"/>
</dbReference>
<gene>
    <name evidence="7" type="ORF">HAV22_03810</name>
</gene>
<protein>
    <submittedName>
        <fullName evidence="7">NAD(P)/FAD-dependent oxidoreductase</fullName>
    </submittedName>
</protein>
<dbReference type="PANTHER" id="PTHR42913:SF3">
    <property type="entry name" value="64 KDA MITOCHONDRIAL NADH DEHYDROGENASE (EUROFUNG)"/>
    <property type="match status" value="1"/>
</dbReference>
<evidence type="ECO:0000313" key="8">
    <source>
        <dbReference type="Proteomes" id="UP000716322"/>
    </source>
</evidence>
<dbReference type="Gene3D" id="3.50.50.100">
    <property type="match status" value="1"/>
</dbReference>
<dbReference type="InterPro" id="IPR023753">
    <property type="entry name" value="FAD/NAD-binding_dom"/>
</dbReference>
<keyword evidence="4" id="KW-0274">FAD</keyword>
<comment type="similarity">
    <text evidence="2">Belongs to the NADH dehydrogenase family.</text>
</comment>
<dbReference type="Pfam" id="PF07992">
    <property type="entry name" value="Pyr_redox_2"/>
    <property type="match status" value="1"/>
</dbReference>
<evidence type="ECO:0000256" key="1">
    <source>
        <dbReference type="ARBA" id="ARBA00001974"/>
    </source>
</evidence>
<proteinExistence type="inferred from homology"/>
<dbReference type="RefSeq" id="WP_166856675.1">
    <property type="nucleotide sequence ID" value="NZ_JAAQOM010000002.1"/>
</dbReference>
<evidence type="ECO:0000256" key="4">
    <source>
        <dbReference type="ARBA" id="ARBA00022827"/>
    </source>
</evidence>
<comment type="caution">
    <text evidence="7">The sequence shown here is derived from an EMBL/GenBank/DDBJ whole genome shotgun (WGS) entry which is preliminary data.</text>
</comment>
<dbReference type="PRINTS" id="PR00368">
    <property type="entry name" value="FADPNR"/>
</dbReference>
<keyword evidence="3" id="KW-0285">Flavoprotein</keyword>
<name>A0ABX0P6B1_9BURK</name>
<dbReference type="Proteomes" id="UP000716322">
    <property type="component" value="Unassembled WGS sequence"/>
</dbReference>
<evidence type="ECO:0000256" key="5">
    <source>
        <dbReference type="ARBA" id="ARBA00023002"/>
    </source>
</evidence>
<accession>A0ABX0P6B1</accession>
<keyword evidence="5" id="KW-0560">Oxidoreductase</keyword>
<keyword evidence="8" id="KW-1185">Reference proteome</keyword>
<dbReference type="PANTHER" id="PTHR42913">
    <property type="entry name" value="APOPTOSIS-INDUCING FACTOR 1"/>
    <property type="match status" value="1"/>
</dbReference>
<reference evidence="7 8" key="1">
    <citation type="submission" date="2020-03" db="EMBL/GenBank/DDBJ databases">
        <title>Genome sequence of strain Massilia sp. TW-1.</title>
        <authorList>
            <person name="Chaudhary D.K."/>
        </authorList>
    </citation>
    <scope>NUCLEOTIDE SEQUENCE [LARGE SCALE GENOMIC DNA]</scope>
    <source>
        <strain evidence="7 8">TW-1</strain>
    </source>
</reference>
<evidence type="ECO:0000313" key="7">
    <source>
        <dbReference type="EMBL" id="NIA52777.1"/>
    </source>
</evidence>
<evidence type="ECO:0000256" key="3">
    <source>
        <dbReference type="ARBA" id="ARBA00022630"/>
    </source>
</evidence>
<comment type="cofactor">
    <cofactor evidence="1">
        <name>FAD</name>
        <dbReference type="ChEBI" id="CHEBI:57692"/>
    </cofactor>
</comment>
<dbReference type="EMBL" id="JAAQOM010000002">
    <property type="protein sequence ID" value="NIA52777.1"/>
    <property type="molecule type" value="Genomic_DNA"/>
</dbReference>
<dbReference type="InterPro" id="IPR036188">
    <property type="entry name" value="FAD/NAD-bd_sf"/>
</dbReference>